<dbReference type="Proteomes" id="UP001062846">
    <property type="component" value="Chromosome 9"/>
</dbReference>
<name>A0ACC0MDB7_RHOML</name>
<dbReference type="EMBL" id="CM046396">
    <property type="protein sequence ID" value="KAI8538955.1"/>
    <property type="molecule type" value="Genomic_DNA"/>
</dbReference>
<sequence length="335" mass="39420">MDFATMIIKHNYAFNMAEHEFFEIFCSNLQPMFKLVSRNTCRADVLNVSEIEKSKLYSFLDELSCKMTLTTNIWTSDHQNFGYICLTAHFITDNWELKKKILAFKKIEYPHDGETLFRFIKDLILEWNIDKKLFSMVVDNATSNDVMVRLLKSWLKEKSLLFSNGALFHVRCTAHILNLIVQDGLQIIVSLVSKIRDSVRYLKRSPSGKQKFNLAVSQLKLNGLKKVPMDVPTRWNSTYEMLEAALPLREAFARLDLIDKNYDHNPSDKEWEIATIICECLKVFFKATCHFSGTCFPTSNVFFPEICKIQMQLNEWETSEYAFFFFWRKFFFSFF</sequence>
<protein>
    <submittedName>
        <fullName evidence="1">Uncharacterized protein</fullName>
    </submittedName>
</protein>
<proteinExistence type="predicted"/>
<evidence type="ECO:0000313" key="1">
    <source>
        <dbReference type="EMBL" id="KAI8538955.1"/>
    </source>
</evidence>
<reference evidence="1" key="1">
    <citation type="submission" date="2022-02" db="EMBL/GenBank/DDBJ databases">
        <title>Plant Genome Project.</title>
        <authorList>
            <person name="Zhang R.-G."/>
        </authorList>
    </citation>
    <scope>NUCLEOTIDE SEQUENCE</scope>
    <source>
        <strain evidence="1">AT1</strain>
    </source>
</reference>
<gene>
    <name evidence="1" type="ORF">RHMOL_Rhmol09G0143500</name>
</gene>
<evidence type="ECO:0000313" key="2">
    <source>
        <dbReference type="Proteomes" id="UP001062846"/>
    </source>
</evidence>
<organism evidence="1 2">
    <name type="scientific">Rhododendron molle</name>
    <name type="common">Chinese azalea</name>
    <name type="synonym">Azalea mollis</name>
    <dbReference type="NCBI Taxonomy" id="49168"/>
    <lineage>
        <taxon>Eukaryota</taxon>
        <taxon>Viridiplantae</taxon>
        <taxon>Streptophyta</taxon>
        <taxon>Embryophyta</taxon>
        <taxon>Tracheophyta</taxon>
        <taxon>Spermatophyta</taxon>
        <taxon>Magnoliopsida</taxon>
        <taxon>eudicotyledons</taxon>
        <taxon>Gunneridae</taxon>
        <taxon>Pentapetalae</taxon>
        <taxon>asterids</taxon>
        <taxon>Ericales</taxon>
        <taxon>Ericaceae</taxon>
        <taxon>Ericoideae</taxon>
        <taxon>Rhodoreae</taxon>
        <taxon>Rhododendron</taxon>
    </lineage>
</organism>
<comment type="caution">
    <text evidence="1">The sequence shown here is derived from an EMBL/GenBank/DDBJ whole genome shotgun (WGS) entry which is preliminary data.</text>
</comment>
<keyword evidence="2" id="KW-1185">Reference proteome</keyword>
<accession>A0ACC0MDB7</accession>